<dbReference type="Proteomes" id="UP001165085">
    <property type="component" value="Unassembled WGS sequence"/>
</dbReference>
<feature type="compositionally biased region" description="Basic and acidic residues" evidence="2">
    <location>
        <begin position="49"/>
        <end position="69"/>
    </location>
</feature>
<comment type="similarity">
    <text evidence="1">Belongs to the TCP11 family.</text>
</comment>
<evidence type="ECO:0000313" key="4">
    <source>
        <dbReference type="Proteomes" id="UP001165085"/>
    </source>
</evidence>
<feature type="compositionally biased region" description="Polar residues" evidence="2">
    <location>
        <begin position="15"/>
        <end position="33"/>
    </location>
</feature>
<evidence type="ECO:0008006" key="5">
    <source>
        <dbReference type="Google" id="ProtNLM"/>
    </source>
</evidence>
<dbReference type="PANTHER" id="PTHR12832">
    <property type="entry name" value="TESTIS-SPECIFIC PROTEIN PBS13 T-COMPLEX 11"/>
    <property type="match status" value="1"/>
</dbReference>
<dbReference type="AlphaFoldDB" id="A0A9W7EB02"/>
<dbReference type="OrthoDB" id="48385at2759"/>
<accession>A0A9W7EB02</accession>
<organism evidence="3 4">
    <name type="scientific">Triparma strigata</name>
    <dbReference type="NCBI Taxonomy" id="1606541"/>
    <lineage>
        <taxon>Eukaryota</taxon>
        <taxon>Sar</taxon>
        <taxon>Stramenopiles</taxon>
        <taxon>Ochrophyta</taxon>
        <taxon>Bolidophyceae</taxon>
        <taxon>Parmales</taxon>
        <taxon>Triparmaceae</taxon>
        <taxon>Triparma</taxon>
    </lineage>
</organism>
<dbReference type="GO" id="GO:0007165">
    <property type="term" value="P:signal transduction"/>
    <property type="evidence" value="ECO:0007669"/>
    <property type="project" value="TreeGrafter"/>
</dbReference>
<feature type="compositionally biased region" description="Polar residues" evidence="2">
    <location>
        <begin position="138"/>
        <end position="154"/>
    </location>
</feature>
<protein>
    <recommendedName>
        <fullName evidence="5">T-complex protein 11</fullName>
    </recommendedName>
</protein>
<name>A0A9W7EB02_9STRA</name>
<reference evidence="4" key="1">
    <citation type="journal article" date="2023" name="Commun. Biol.">
        <title>Genome analysis of Parmales, the sister group of diatoms, reveals the evolutionary specialization of diatoms from phago-mixotrophs to photoautotrophs.</title>
        <authorList>
            <person name="Ban H."/>
            <person name="Sato S."/>
            <person name="Yoshikawa S."/>
            <person name="Yamada K."/>
            <person name="Nakamura Y."/>
            <person name="Ichinomiya M."/>
            <person name="Sato N."/>
            <person name="Blanc-Mathieu R."/>
            <person name="Endo H."/>
            <person name="Kuwata A."/>
            <person name="Ogata H."/>
        </authorList>
    </citation>
    <scope>NUCLEOTIDE SEQUENCE [LARGE SCALE GENOMIC DNA]</scope>
    <source>
        <strain evidence="4">NIES 3701</strain>
    </source>
</reference>
<evidence type="ECO:0000256" key="1">
    <source>
        <dbReference type="ARBA" id="ARBA00010954"/>
    </source>
</evidence>
<gene>
    <name evidence="3" type="ORF">TrST_g5920</name>
</gene>
<dbReference type="EMBL" id="BRXY01000182">
    <property type="protein sequence ID" value="GMH74764.1"/>
    <property type="molecule type" value="Genomic_DNA"/>
</dbReference>
<feature type="compositionally biased region" description="Low complexity" evidence="2">
    <location>
        <begin position="97"/>
        <end position="115"/>
    </location>
</feature>
<dbReference type="Pfam" id="PF05794">
    <property type="entry name" value="Tcp11"/>
    <property type="match status" value="1"/>
</dbReference>
<dbReference type="InterPro" id="IPR008862">
    <property type="entry name" value="Tcp11"/>
</dbReference>
<dbReference type="PANTHER" id="PTHR12832:SF11">
    <property type="entry name" value="LD23868P"/>
    <property type="match status" value="1"/>
</dbReference>
<sequence length="940" mass="103396">MASFFLPIDDDEGRSTPTQPQFPAPTRTPSRTVSVDLGRELKKKRLQERRKAAEARRNKRIKDQTEKLRLKHLKVDVIRDLKLHSSPVFAPTPSSPTSRGSAKTTTPTTSDYTSSNMFSSPEAKSPPASRFKKELDSDSFSLTPALSDPPSLSRSTERALRRRASIDRRLEAGYERAEAIKTLRSLKASEKTQHVKEVCEKIKAAKKVQQFMRRYNAVQAALGSLDLKLVQELFGEKSQPFMGVAMKMRESSMLESAKSVVEALEKVEEGCPPDAQSARAFLSAMLMGLYPEDTLEDDGAKATELVRFLTKRLHAVVVNAPNPITPASLVAVSSTFSAFKFAFKEWQKKDKKEILDELRRSCKETWRVYLSEDEALKRLAEITEQGLTKSSPNPSVKLSHEHGKEGAKRHLIRLRKAFNNMLSDKEEGRKEMSALKAAVVADLDVELIRTGIDEQCGVGLETETETEIETEATPPPSPSASARDAKNFMTNPKLVHRVMLQPSNKLSEITVDDSLVLETPRFGDDDEEVEIQTMNLEEGIQKQMERAFWDIATEAISRNDFQGFNSAVDDLKTSVKKLVPSRDDLHRTIEEFTPAADSAPVARSNLLKIGSLLSKLESAVRSQTTTEWVETFASATITPALLIKSLKFLMKKASVCEVDLLNAKLAQIAPFIKAQGGAYERGRFEEAFGGFETGCENAFATKAWSESVEGGVKTKATFKTASVSGLVFSNASLDLPEVYLMDVDFIMRLRRLATVTGVANAIAIHCCGAAKVGVGVLTGGGQNLQNSELQANKDRLTLVLTSDRVEEGDVLECALRLARGLLIGGEGEVDEEGLKGRVLEVLKGMDPVGKLIAKRTQSYFLSVVVREGANNGIPVSLRSGLMDVGGAGEVTDEIEEFAVKEADRVGLGLFGKDLSGEALKLRSVVENVWEVFGEVFLKNL</sequence>
<comment type="caution">
    <text evidence="3">The sequence shown here is derived from an EMBL/GenBank/DDBJ whole genome shotgun (WGS) entry which is preliminary data.</text>
</comment>
<evidence type="ECO:0000256" key="2">
    <source>
        <dbReference type="SAM" id="MobiDB-lite"/>
    </source>
</evidence>
<feature type="region of interest" description="Disordered" evidence="2">
    <location>
        <begin position="463"/>
        <end position="484"/>
    </location>
</feature>
<keyword evidence="4" id="KW-1185">Reference proteome</keyword>
<evidence type="ECO:0000313" key="3">
    <source>
        <dbReference type="EMBL" id="GMH74764.1"/>
    </source>
</evidence>
<proteinExistence type="inferred from homology"/>
<feature type="region of interest" description="Disordered" evidence="2">
    <location>
        <begin position="1"/>
        <end position="69"/>
    </location>
</feature>
<feature type="region of interest" description="Disordered" evidence="2">
    <location>
        <begin position="86"/>
        <end position="160"/>
    </location>
</feature>